<evidence type="ECO:0000256" key="3">
    <source>
        <dbReference type="ARBA" id="ARBA00022989"/>
    </source>
</evidence>
<reference evidence="6 7" key="1">
    <citation type="journal article" date="2012" name="PLoS Pathog.">
        <title>Diverse lifestyles and strategies of plant pathogenesis encoded in the genomes of eighteen Dothideomycetes fungi.</title>
        <authorList>
            <person name="Ohm R.A."/>
            <person name="Feau N."/>
            <person name="Henrissat B."/>
            <person name="Schoch C.L."/>
            <person name="Horwitz B.A."/>
            <person name="Barry K.W."/>
            <person name="Condon B.J."/>
            <person name="Copeland A.C."/>
            <person name="Dhillon B."/>
            <person name="Glaser F."/>
            <person name="Hesse C.N."/>
            <person name="Kosti I."/>
            <person name="LaButti K."/>
            <person name="Lindquist E.A."/>
            <person name="Lucas S."/>
            <person name="Salamov A.A."/>
            <person name="Bradshaw R.E."/>
            <person name="Ciuffetti L."/>
            <person name="Hamelin R.C."/>
            <person name="Kema G.H.J."/>
            <person name="Lawrence C."/>
            <person name="Scott J.A."/>
            <person name="Spatafora J.W."/>
            <person name="Turgeon B.G."/>
            <person name="de Wit P.J.G.M."/>
            <person name="Zhong S."/>
            <person name="Goodwin S.B."/>
            <person name="Grigoriev I.V."/>
        </authorList>
    </citation>
    <scope>NUCLEOTIDE SEQUENCE [LARGE SCALE GENOMIC DNA]</scope>
    <source>
        <strain evidence="6 7">SO2202</strain>
    </source>
</reference>
<evidence type="ECO:0000256" key="2">
    <source>
        <dbReference type="ARBA" id="ARBA00022692"/>
    </source>
</evidence>
<keyword evidence="3 5" id="KW-1133">Transmembrane helix</keyword>
<dbReference type="GO" id="GO:0016020">
    <property type="term" value="C:membrane"/>
    <property type="evidence" value="ECO:0007669"/>
    <property type="project" value="UniProtKB-SubCell"/>
</dbReference>
<accession>M3CE53</accession>
<dbReference type="PANTHER" id="PTHR36460:SF1">
    <property type="entry name" value="UPF0132 DOMAIN PROTEIN (AFU_ORTHOLOGUE AFUA_3G10255)"/>
    <property type="match status" value="1"/>
</dbReference>
<dbReference type="OMA" id="CERKNDY"/>
<evidence type="ECO:0000313" key="7">
    <source>
        <dbReference type="Proteomes" id="UP000016931"/>
    </source>
</evidence>
<gene>
    <name evidence="6" type="ORF">SEPMUDRAFT_28141</name>
</gene>
<evidence type="ECO:0000256" key="5">
    <source>
        <dbReference type="SAM" id="Phobius"/>
    </source>
</evidence>
<comment type="subcellular location">
    <subcellularLocation>
        <location evidence="1">Membrane</location>
        <topology evidence="1">Multi-pass membrane protein</topology>
    </subcellularLocation>
</comment>
<evidence type="ECO:0000256" key="4">
    <source>
        <dbReference type="ARBA" id="ARBA00023136"/>
    </source>
</evidence>
<name>M3CE53_SPHMS</name>
<proteinExistence type="predicted"/>
<dbReference type="EMBL" id="KB456266">
    <property type="protein sequence ID" value="EMF11321.1"/>
    <property type="molecule type" value="Genomic_DNA"/>
</dbReference>
<dbReference type="Proteomes" id="UP000016931">
    <property type="component" value="Unassembled WGS sequence"/>
</dbReference>
<feature type="transmembrane region" description="Helical" evidence="5">
    <location>
        <begin position="12"/>
        <end position="34"/>
    </location>
</feature>
<keyword evidence="4 5" id="KW-0472">Membrane</keyword>
<dbReference type="OrthoDB" id="5546837at2759"/>
<dbReference type="STRING" id="692275.M3CE53"/>
<evidence type="ECO:0000313" key="6">
    <source>
        <dbReference type="EMBL" id="EMF11321.1"/>
    </source>
</evidence>
<feature type="non-terminal residue" evidence="6">
    <location>
        <position position="113"/>
    </location>
</feature>
<dbReference type="eggNOG" id="ENOG502S13M">
    <property type="taxonomic scope" value="Eukaryota"/>
</dbReference>
<evidence type="ECO:0000256" key="1">
    <source>
        <dbReference type="ARBA" id="ARBA00004141"/>
    </source>
</evidence>
<feature type="non-terminal residue" evidence="6">
    <location>
        <position position="1"/>
    </location>
</feature>
<dbReference type="GeneID" id="27905576"/>
<dbReference type="HOGENOM" id="CLU_095018_3_0_1"/>
<keyword evidence="7" id="KW-1185">Reference proteome</keyword>
<dbReference type="PANTHER" id="PTHR36460">
    <property type="entry name" value="UPF0132 DOMAIN PROTEIN (AFU_ORTHOLOGUE AFUA_3G10255)"/>
    <property type="match status" value="1"/>
</dbReference>
<keyword evidence="2 5" id="KW-0812">Transmembrane</keyword>
<sequence length="113" mass="12603">ISVYETSLGLNIGIEAALAYLLLPPAAGVVLLLFEQKSDYVRFHAWQSSLLFSALFLLHIIFIWTTIVSWMLFAGDIGLIGYLAYGAWRYAETLDRVEVPIFGPLASSFVDDE</sequence>
<feature type="transmembrane region" description="Helical" evidence="5">
    <location>
        <begin position="46"/>
        <end position="64"/>
    </location>
</feature>
<protein>
    <submittedName>
        <fullName evidence="6">Uncharacterized protein</fullName>
    </submittedName>
</protein>
<dbReference type="RefSeq" id="XP_016759442.1">
    <property type="nucleotide sequence ID" value="XM_016908439.2"/>
</dbReference>
<dbReference type="AlphaFoldDB" id="M3CE53"/>
<organism evidence="6 7">
    <name type="scientific">Sphaerulina musiva (strain SO2202)</name>
    <name type="common">Poplar stem canker fungus</name>
    <name type="synonym">Septoria musiva</name>
    <dbReference type="NCBI Taxonomy" id="692275"/>
    <lineage>
        <taxon>Eukaryota</taxon>
        <taxon>Fungi</taxon>
        <taxon>Dikarya</taxon>
        <taxon>Ascomycota</taxon>
        <taxon>Pezizomycotina</taxon>
        <taxon>Dothideomycetes</taxon>
        <taxon>Dothideomycetidae</taxon>
        <taxon>Mycosphaerellales</taxon>
        <taxon>Mycosphaerellaceae</taxon>
        <taxon>Sphaerulina</taxon>
    </lineage>
</organism>